<dbReference type="AlphaFoldDB" id="A0A3R8NB53"/>
<keyword evidence="10 16" id="KW-0520">NAD</keyword>
<evidence type="ECO:0000256" key="13">
    <source>
        <dbReference type="ARBA" id="ARBA00023075"/>
    </source>
</evidence>
<evidence type="ECO:0000256" key="2">
    <source>
        <dbReference type="ARBA" id="ARBA00022475"/>
    </source>
</evidence>
<evidence type="ECO:0000256" key="1">
    <source>
        <dbReference type="ARBA" id="ARBA00022448"/>
    </source>
</evidence>
<comment type="cofactor">
    <cofactor evidence="16 17">
        <name>FMN</name>
        <dbReference type="ChEBI" id="CHEBI:58210"/>
    </cofactor>
</comment>
<evidence type="ECO:0000256" key="4">
    <source>
        <dbReference type="ARBA" id="ARBA00022553"/>
    </source>
</evidence>
<keyword evidence="13 16" id="KW-0830">Ubiquinone</keyword>
<dbReference type="PANTHER" id="PTHR37838">
    <property type="entry name" value="NA(+)-TRANSLOCATING NADH-QUINONE REDUCTASE SUBUNIT C"/>
    <property type="match status" value="1"/>
</dbReference>
<gene>
    <name evidence="16" type="primary">nqrC</name>
    <name evidence="20" type="ORF">EHV23_14750</name>
</gene>
<dbReference type="SMART" id="SM00900">
    <property type="entry name" value="FMN_bind"/>
    <property type="match status" value="1"/>
</dbReference>
<dbReference type="Proteomes" id="UP000270261">
    <property type="component" value="Unassembled WGS sequence"/>
</dbReference>
<dbReference type="InterPro" id="IPR007329">
    <property type="entry name" value="FMN-bd"/>
</dbReference>
<evidence type="ECO:0000256" key="9">
    <source>
        <dbReference type="ARBA" id="ARBA00022989"/>
    </source>
</evidence>
<keyword evidence="14 16" id="KW-0472">Membrane</keyword>
<evidence type="ECO:0000313" key="21">
    <source>
        <dbReference type="Proteomes" id="UP000270261"/>
    </source>
</evidence>
<evidence type="ECO:0000256" key="10">
    <source>
        <dbReference type="ARBA" id="ARBA00023027"/>
    </source>
</evidence>
<keyword evidence="3" id="KW-0997">Cell inner membrane</keyword>
<protein>
    <recommendedName>
        <fullName evidence="16 17">Na(+)-translocating NADH-quinone reductase subunit C</fullName>
        <shortName evidence="16 17">Na(+)-NQR subunit C</shortName>
        <shortName evidence="16 17">Na(+)-translocating NQR subunit C</shortName>
        <ecNumber evidence="16 17">7.2.1.1</ecNumber>
    </recommendedName>
    <alternativeName>
        <fullName evidence="16 17">NQR complex subunit C</fullName>
    </alternativeName>
    <alternativeName>
        <fullName evidence="16 17">NQR-1 subunit C</fullName>
    </alternativeName>
</protein>
<feature type="modified residue" description="FMN phosphoryl serine" evidence="16">
    <location>
        <position position="232"/>
    </location>
</feature>
<dbReference type="GO" id="GO:0006814">
    <property type="term" value="P:sodium ion transport"/>
    <property type="evidence" value="ECO:0007669"/>
    <property type="project" value="UniProtKB-UniRule"/>
</dbReference>
<evidence type="ECO:0000256" key="12">
    <source>
        <dbReference type="ARBA" id="ARBA00023065"/>
    </source>
</evidence>
<dbReference type="InterPro" id="IPR010204">
    <property type="entry name" value="NqrC"/>
</dbReference>
<evidence type="ECO:0000313" key="20">
    <source>
        <dbReference type="EMBL" id="RRN44537.1"/>
    </source>
</evidence>
<dbReference type="PIRSF" id="PIRSF009437">
    <property type="entry name" value="NQR-1_subunit_C"/>
    <property type="match status" value="1"/>
</dbReference>
<evidence type="ECO:0000259" key="19">
    <source>
        <dbReference type="SMART" id="SM00900"/>
    </source>
</evidence>
<dbReference type="Pfam" id="PF04205">
    <property type="entry name" value="FMN_bind"/>
    <property type="match status" value="1"/>
</dbReference>
<evidence type="ECO:0000256" key="5">
    <source>
        <dbReference type="ARBA" id="ARBA00022630"/>
    </source>
</evidence>
<keyword evidence="7 16" id="KW-0812">Transmembrane</keyword>
<comment type="subcellular location">
    <subcellularLocation>
        <location evidence="16">Cell membrane</location>
        <topology evidence="16">Single-pass membrane protein</topology>
    </subcellularLocation>
</comment>
<evidence type="ECO:0000256" key="16">
    <source>
        <dbReference type="HAMAP-Rule" id="MF_00427"/>
    </source>
</evidence>
<dbReference type="HAMAP" id="MF_00427">
    <property type="entry name" value="NqrC"/>
    <property type="match status" value="1"/>
</dbReference>
<comment type="caution">
    <text evidence="20">The sequence shown here is derived from an EMBL/GenBank/DDBJ whole genome shotgun (WGS) entry which is preliminary data.</text>
</comment>
<keyword evidence="21" id="KW-1185">Reference proteome</keyword>
<dbReference type="EC" id="7.2.1.1" evidence="16 17"/>
<evidence type="ECO:0000256" key="7">
    <source>
        <dbReference type="ARBA" id="ARBA00022692"/>
    </source>
</evidence>
<evidence type="ECO:0000256" key="8">
    <source>
        <dbReference type="ARBA" id="ARBA00022967"/>
    </source>
</evidence>
<comment type="caution">
    <text evidence="16">Lacks conserved residue(s) required for the propagation of feature annotation.</text>
</comment>
<comment type="similarity">
    <text evidence="16 17">Belongs to the NqrC family.</text>
</comment>
<feature type="transmembrane region" description="Helical" evidence="16">
    <location>
        <begin position="12"/>
        <end position="33"/>
    </location>
</feature>
<name>A0A3R8NB53_9BURK</name>
<evidence type="ECO:0000256" key="3">
    <source>
        <dbReference type="ARBA" id="ARBA00022519"/>
    </source>
</evidence>
<keyword evidence="11 16" id="KW-0915">Sodium</keyword>
<keyword evidence="15 16" id="KW-0739">Sodium transport</keyword>
<comment type="caution">
    <text evidence="16">The residue potentially involved in the covalent binding of FMN is a Ser instead of a Thr.</text>
</comment>
<dbReference type="PANTHER" id="PTHR37838:SF1">
    <property type="entry name" value="NA(+)-TRANSLOCATING NADH-QUINONE REDUCTASE SUBUNIT C"/>
    <property type="match status" value="1"/>
</dbReference>
<keyword evidence="6 16" id="KW-0288">FMN</keyword>
<evidence type="ECO:0000256" key="14">
    <source>
        <dbReference type="ARBA" id="ARBA00023136"/>
    </source>
</evidence>
<keyword evidence="12 16" id="KW-0406">Ion transport</keyword>
<evidence type="ECO:0000256" key="15">
    <source>
        <dbReference type="ARBA" id="ARBA00023201"/>
    </source>
</evidence>
<evidence type="ECO:0000256" key="18">
    <source>
        <dbReference type="SAM" id="MobiDB-lite"/>
    </source>
</evidence>
<dbReference type="NCBIfam" id="TIGR01938">
    <property type="entry name" value="nqrC"/>
    <property type="match status" value="1"/>
</dbReference>
<keyword evidence="8 16" id="KW-1278">Translocase</keyword>
<feature type="compositionally biased region" description="Low complexity" evidence="18">
    <location>
        <begin position="269"/>
        <end position="289"/>
    </location>
</feature>
<feature type="domain" description="FMN-binding" evidence="19">
    <location>
        <begin position="148"/>
        <end position="249"/>
    </location>
</feature>
<keyword evidence="9 16" id="KW-1133">Transmembrane helix</keyword>
<dbReference type="GO" id="GO:0016655">
    <property type="term" value="F:oxidoreductase activity, acting on NAD(P)H, quinone or similar compound as acceptor"/>
    <property type="evidence" value="ECO:0007669"/>
    <property type="project" value="UniProtKB-UniRule"/>
</dbReference>
<keyword evidence="1 16" id="KW-0813">Transport</keyword>
<accession>A0A3R8NB53</accession>
<evidence type="ECO:0000256" key="11">
    <source>
        <dbReference type="ARBA" id="ARBA00023053"/>
    </source>
</evidence>
<evidence type="ECO:0000256" key="6">
    <source>
        <dbReference type="ARBA" id="ARBA00022643"/>
    </source>
</evidence>
<organism evidence="20 21">
    <name type="scientific">Lautropia dentalis</name>
    <dbReference type="NCBI Taxonomy" id="2490857"/>
    <lineage>
        <taxon>Bacteria</taxon>
        <taxon>Pseudomonadati</taxon>
        <taxon>Pseudomonadota</taxon>
        <taxon>Betaproteobacteria</taxon>
        <taxon>Burkholderiales</taxon>
        <taxon>Burkholderiaceae</taxon>
        <taxon>Lautropia</taxon>
    </lineage>
</organism>
<dbReference type="NCBIfam" id="NF003749">
    <property type="entry name" value="PRK05346.1-5"/>
    <property type="match status" value="1"/>
</dbReference>
<keyword evidence="5 16" id="KW-0285">Flavoprotein</keyword>
<sequence length="314" mass="33217">MSNKQESIVRTVTVAFVMCLVCSIIVASAAVLLRPTQIENKLLDKQRYILEIAGLSSADAPAGQVQKVFAEKIQARVVDLKTGQFTTKQDPATFDPLEAAKDPAQSIGLAGADDIASIHRRENETVVYLVENDQHQLQTLILPVRGYGLWSTLHGFIALKADLNTVVGLGFYQHAETAGLGGEVDNPRWRALWPGKQVFADDGRPDIQIIKGSVDPSNPKAAHQVDGLAGASLTSKGVANLLKFWLGPQGFGPFIAHLKDGSVKVAGTAHPAGTPATARVTAERAATPAGRHDGSTSSGVALPHDLIATAEGGR</sequence>
<feature type="region of interest" description="Disordered" evidence="18">
    <location>
        <begin position="269"/>
        <end position="300"/>
    </location>
</feature>
<dbReference type="RefSeq" id="WP_125096729.1">
    <property type="nucleotide sequence ID" value="NZ_RRUE01000002.1"/>
</dbReference>
<evidence type="ECO:0000256" key="17">
    <source>
        <dbReference type="PIRNR" id="PIRNR009437"/>
    </source>
</evidence>
<comment type="catalytic activity">
    <reaction evidence="16 17">
        <text>a ubiquinone + n Na(+)(in) + NADH + H(+) = a ubiquinol + n Na(+)(out) + NAD(+)</text>
        <dbReference type="Rhea" id="RHEA:47748"/>
        <dbReference type="Rhea" id="RHEA-COMP:9565"/>
        <dbReference type="Rhea" id="RHEA-COMP:9566"/>
        <dbReference type="ChEBI" id="CHEBI:15378"/>
        <dbReference type="ChEBI" id="CHEBI:16389"/>
        <dbReference type="ChEBI" id="CHEBI:17976"/>
        <dbReference type="ChEBI" id="CHEBI:29101"/>
        <dbReference type="ChEBI" id="CHEBI:57540"/>
        <dbReference type="ChEBI" id="CHEBI:57945"/>
        <dbReference type="EC" id="7.2.1.1"/>
    </reaction>
</comment>
<dbReference type="GO" id="GO:0010181">
    <property type="term" value="F:FMN binding"/>
    <property type="evidence" value="ECO:0007669"/>
    <property type="project" value="UniProtKB-UniRule"/>
</dbReference>
<keyword evidence="4 16" id="KW-0597">Phosphoprotein</keyword>
<dbReference type="OrthoDB" id="9786835at2"/>
<proteinExistence type="inferred from homology"/>
<comment type="function">
    <text evidence="16">NQR complex catalyzes the reduction of ubiquinone-1 to ubiquinol by two successive reactions, coupled with the transport of Na(+) ions from the cytoplasm to the periplasm. NqrA to NqrE are probably involved in the second step, the conversion of ubisemiquinone to ubiquinol.</text>
</comment>
<keyword evidence="2 16" id="KW-1003">Cell membrane</keyword>
<dbReference type="GO" id="GO:0005886">
    <property type="term" value="C:plasma membrane"/>
    <property type="evidence" value="ECO:0007669"/>
    <property type="project" value="UniProtKB-SubCell"/>
</dbReference>
<dbReference type="EMBL" id="RRUE01000002">
    <property type="protein sequence ID" value="RRN44537.1"/>
    <property type="molecule type" value="Genomic_DNA"/>
</dbReference>
<reference evidence="20 21" key="1">
    <citation type="submission" date="2018-11" db="EMBL/GenBank/DDBJ databases">
        <title>Genome sequencing of Lautropia sp. KCOM 2505 (= ChDC F240).</title>
        <authorList>
            <person name="Kook J.-K."/>
            <person name="Park S.-N."/>
            <person name="Lim Y.K."/>
        </authorList>
    </citation>
    <scope>NUCLEOTIDE SEQUENCE [LARGE SCALE GENOMIC DNA]</scope>
    <source>
        <strain evidence="20 21">KCOM 2505</strain>
    </source>
</reference>
<comment type="subunit">
    <text evidence="16 17">Composed of six subunits; NqrA, NqrB, NqrC, NqrD, NqrE and NqrF.</text>
</comment>